<dbReference type="AlphaFoldDB" id="A0A914UHJ3"/>
<dbReference type="Proteomes" id="UP000887566">
    <property type="component" value="Unplaced"/>
</dbReference>
<keyword evidence="4" id="KW-1185">Reference proteome</keyword>
<dbReference type="WBParaSite" id="PSAMB.scaffold10219size4261.g33130.t1">
    <property type="protein sequence ID" value="PSAMB.scaffold10219size4261.g33130.t1"/>
    <property type="gene ID" value="PSAMB.scaffold10219size4261.g33130"/>
</dbReference>
<sequence>QSCDLNSSVMTDRTMESVDSMYSSMRSPLPGCSIRDPDLDAKIKEATALASSAERHGELQALPYNKLVALHAEMEQLIQVYNESLVQELALKDELEYEKELKNTFISLLLSIQNKRRQFANDRKRKGSKADPAVLPQFITASVPYQDNTGPPDNASLQALIKILRAVNEDNPAVPTILTDYILTVVCPSALSSGFAQ</sequence>
<dbReference type="PANTHER" id="PTHR12394">
    <property type="entry name" value="ZYGIN"/>
    <property type="match status" value="1"/>
</dbReference>
<dbReference type="GO" id="GO:0005737">
    <property type="term" value="C:cytoplasm"/>
    <property type="evidence" value="ECO:0007669"/>
    <property type="project" value="TreeGrafter"/>
</dbReference>
<keyword evidence="2" id="KW-0597">Phosphoprotein</keyword>
<dbReference type="GO" id="GO:0030424">
    <property type="term" value="C:axon"/>
    <property type="evidence" value="ECO:0007669"/>
    <property type="project" value="TreeGrafter"/>
</dbReference>
<evidence type="ECO:0000313" key="5">
    <source>
        <dbReference type="WBParaSite" id="PSAMB.scaffold10219size4261.g33130.t1"/>
    </source>
</evidence>
<evidence type="ECO:0000313" key="4">
    <source>
        <dbReference type="Proteomes" id="UP000887566"/>
    </source>
</evidence>
<proteinExistence type="inferred from homology"/>
<evidence type="ECO:0000256" key="2">
    <source>
        <dbReference type="ARBA" id="ARBA00022553"/>
    </source>
</evidence>
<evidence type="ECO:0000256" key="1">
    <source>
        <dbReference type="ARBA" id="ARBA00006788"/>
    </source>
</evidence>
<keyword evidence="3" id="KW-0175">Coiled coil</keyword>
<accession>A0A914UHJ3</accession>
<dbReference type="Pfam" id="PF07763">
    <property type="entry name" value="FEZ"/>
    <property type="match status" value="1"/>
</dbReference>
<dbReference type="InterPro" id="IPR011680">
    <property type="entry name" value="FEZ"/>
</dbReference>
<reference evidence="5" key="1">
    <citation type="submission" date="2022-11" db="UniProtKB">
        <authorList>
            <consortium name="WormBaseParasite"/>
        </authorList>
    </citation>
    <scope>IDENTIFICATION</scope>
</reference>
<evidence type="ECO:0000256" key="3">
    <source>
        <dbReference type="ARBA" id="ARBA00023054"/>
    </source>
</evidence>
<dbReference type="PANTHER" id="PTHR12394:SF12">
    <property type="entry name" value="LD08195P"/>
    <property type="match status" value="1"/>
</dbReference>
<name>A0A914UHJ3_9BILA</name>
<comment type="similarity">
    <text evidence="1">Belongs to the zygin family.</text>
</comment>
<organism evidence="4 5">
    <name type="scientific">Plectus sambesii</name>
    <dbReference type="NCBI Taxonomy" id="2011161"/>
    <lineage>
        <taxon>Eukaryota</taxon>
        <taxon>Metazoa</taxon>
        <taxon>Ecdysozoa</taxon>
        <taxon>Nematoda</taxon>
        <taxon>Chromadorea</taxon>
        <taxon>Plectida</taxon>
        <taxon>Plectina</taxon>
        <taxon>Plectoidea</taxon>
        <taxon>Plectidae</taxon>
        <taxon>Plectus</taxon>
    </lineage>
</organism>
<protein>
    <submittedName>
        <fullName evidence="5">Fasciculation and elongation protein zeta 2</fullName>
    </submittedName>
</protein>